<dbReference type="PANTHER" id="PTHR43166:SF30">
    <property type="entry name" value="METHIONINE IMPORT ATP-BINDING PROTEIN METN"/>
    <property type="match status" value="1"/>
</dbReference>
<evidence type="ECO:0000313" key="12">
    <source>
        <dbReference type="EMBL" id="QEX22961.1"/>
    </source>
</evidence>
<evidence type="ECO:0000256" key="6">
    <source>
        <dbReference type="ARBA" id="ARBA00022741"/>
    </source>
</evidence>
<comment type="function">
    <text evidence="1">Part of the ABC transporter FtsEX involved in cellular division. Important for assembly or stability of the septal ring.</text>
</comment>
<dbReference type="PANTHER" id="PTHR43166">
    <property type="entry name" value="AMINO ACID IMPORT ATP-BINDING PROTEIN"/>
    <property type="match status" value="1"/>
</dbReference>
<name>A0A5J6MZY6_9PROT</name>
<evidence type="ECO:0000256" key="4">
    <source>
        <dbReference type="ARBA" id="ARBA00022448"/>
    </source>
</evidence>
<dbReference type="GO" id="GO:0006865">
    <property type="term" value="P:amino acid transport"/>
    <property type="evidence" value="ECO:0007669"/>
    <property type="project" value="UniProtKB-KW"/>
</dbReference>
<evidence type="ECO:0000256" key="1">
    <source>
        <dbReference type="ARBA" id="ARBA00002579"/>
    </source>
</evidence>
<evidence type="ECO:0000256" key="10">
    <source>
        <dbReference type="ARBA" id="ARBA00023136"/>
    </source>
</evidence>
<dbReference type="InterPro" id="IPR041701">
    <property type="entry name" value="MetN_ABC"/>
</dbReference>
<evidence type="ECO:0000256" key="2">
    <source>
        <dbReference type="ARBA" id="ARBA00005417"/>
    </source>
</evidence>
<dbReference type="Gene3D" id="3.40.50.300">
    <property type="entry name" value="P-loop containing nucleotide triphosphate hydrolases"/>
    <property type="match status" value="1"/>
</dbReference>
<dbReference type="KEGG" id="hadh:FRZ61_28950"/>
<reference evidence="12 13" key="1">
    <citation type="submission" date="2019-08" db="EMBL/GenBank/DDBJ databases">
        <title>Hyperibacter terrae gen. nov., sp. nov. and Hyperibacter viscosus sp. nov., two new members in the family Rhodospirillaceae isolated from the rhizosphere of Hypericum perforatum.</title>
        <authorList>
            <person name="Noviana Z."/>
        </authorList>
    </citation>
    <scope>NUCLEOTIDE SEQUENCE [LARGE SCALE GENOMIC DNA]</scope>
    <source>
        <strain evidence="12 13">R5959</strain>
    </source>
</reference>
<gene>
    <name evidence="12" type="primary">metN</name>
    <name evidence="12" type="ORF">FRZ61_28950</name>
</gene>
<evidence type="ECO:0000259" key="11">
    <source>
        <dbReference type="PROSITE" id="PS50893"/>
    </source>
</evidence>
<evidence type="ECO:0000313" key="13">
    <source>
        <dbReference type="Proteomes" id="UP000325797"/>
    </source>
</evidence>
<keyword evidence="8" id="KW-1278">Translocase</keyword>
<dbReference type="InterPro" id="IPR017871">
    <property type="entry name" value="ABC_transporter-like_CS"/>
</dbReference>
<dbReference type="GO" id="GO:0005524">
    <property type="term" value="F:ATP binding"/>
    <property type="evidence" value="ECO:0007669"/>
    <property type="project" value="UniProtKB-KW"/>
</dbReference>
<evidence type="ECO:0000256" key="3">
    <source>
        <dbReference type="ARBA" id="ARBA00020019"/>
    </source>
</evidence>
<dbReference type="PROSITE" id="PS50893">
    <property type="entry name" value="ABC_TRANSPORTER_2"/>
    <property type="match status" value="1"/>
</dbReference>
<dbReference type="SMART" id="SM00382">
    <property type="entry name" value="AAA"/>
    <property type="match status" value="1"/>
</dbReference>
<dbReference type="Proteomes" id="UP000325797">
    <property type="component" value="Chromosome"/>
</dbReference>
<protein>
    <recommendedName>
        <fullName evidence="3">Cell division ATP-binding protein FtsE</fullName>
    </recommendedName>
</protein>
<dbReference type="Pfam" id="PF00005">
    <property type="entry name" value="ABC_tran"/>
    <property type="match status" value="1"/>
</dbReference>
<keyword evidence="4" id="KW-0813">Transport</keyword>
<dbReference type="InterPro" id="IPR003593">
    <property type="entry name" value="AAA+_ATPase"/>
</dbReference>
<dbReference type="EMBL" id="CP042582">
    <property type="protein sequence ID" value="QEX22961.1"/>
    <property type="molecule type" value="Genomic_DNA"/>
</dbReference>
<sequence length="389" mass="41438">MPSLSRPVPVARLHGPVEAAPAPQAAVVTPTPAAAENDARLPLIRLRALNKSFQTGTREVVALKDVSIDVREGEILGIIGRSGAGKSTLLRCINGLERPQGGEVLVDGTNVSRLNDAGLAALRQRIGMIFQHFNLLSSRTAFGNVALPLELAGHGRAEIEARVSELLELVGLADKHDSYPARLSGGQKQRVGIARALATAPRILLCDEATSALDPETTRQILALLGDINRKLGLTIVLITHEMAVVRDLCDRMVVLDQGRIVEQGPVAEVFARPQSEVTRSLLQDVLPDLPAALAKRLSPVAQPGSQPLLRVRFSGAAAGEPVIAELARRFDVPASILHGAIEIIKDMPVGVLILALPATTAQPLATLIDYLRERTTSVELIGHVLPAH</sequence>
<evidence type="ECO:0000256" key="9">
    <source>
        <dbReference type="ARBA" id="ARBA00022970"/>
    </source>
</evidence>
<evidence type="ECO:0000256" key="7">
    <source>
        <dbReference type="ARBA" id="ARBA00022840"/>
    </source>
</evidence>
<dbReference type="SUPFAM" id="SSF55021">
    <property type="entry name" value="ACT-like"/>
    <property type="match status" value="1"/>
</dbReference>
<accession>A0A5J6MZY6</accession>
<comment type="similarity">
    <text evidence="2">Belongs to the ABC transporter superfamily.</text>
</comment>
<dbReference type="PROSITE" id="PS00211">
    <property type="entry name" value="ABC_TRANSPORTER_1"/>
    <property type="match status" value="1"/>
</dbReference>
<dbReference type="SMART" id="SM00930">
    <property type="entry name" value="NIL"/>
    <property type="match status" value="1"/>
</dbReference>
<dbReference type="FunFam" id="3.40.50.300:FF:000056">
    <property type="entry name" value="Cell division ATP-binding protein FtsE"/>
    <property type="match status" value="1"/>
</dbReference>
<organism evidence="12 13">
    <name type="scientific">Hypericibacter adhaerens</name>
    <dbReference type="NCBI Taxonomy" id="2602016"/>
    <lineage>
        <taxon>Bacteria</taxon>
        <taxon>Pseudomonadati</taxon>
        <taxon>Pseudomonadota</taxon>
        <taxon>Alphaproteobacteria</taxon>
        <taxon>Rhodospirillales</taxon>
        <taxon>Dongiaceae</taxon>
        <taxon>Hypericibacter</taxon>
    </lineage>
</organism>
<dbReference type="Gene3D" id="3.30.70.260">
    <property type="match status" value="1"/>
</dbReference>
<evidence type="ECO:0000256" key="8">
    <source>
        <dbReference type="ARBA" id="ARBA00022967"/>
    </source>
</evidence>
<keyword evidence="7 12" id="KW-0067">ATP-binding</keyword>
<dbReference type="Pfam" id="PF09383">
    <property type="entry name" value="NIL"/>
    <property type="match status" value="1"/>
</dbReference>
<dbReference type="InterPro" id="IPR045865">
    <property type="entry name" value="ACT-like_dom_sf"/>
</dbReference>
<proteinExistence type="inferred from homology"/>
<dbReference type="CDD" id="cd03258">
    <property type="entry name" value="ABC_MetN_methionine_transporter"/>
    <property type="match status" value="1"/>
</dbReference>
<dbReference type="GO" id="GO:0016887">
    <property type="term" value="F:ATP hydrolysis activity"/>
    <property type="evidence" value="ECO:0007669"/>
    <property type="project" value="InterPro"/>
</dbReference>
<dbReference type="SUPFAM" id="SSF52540">
    <property type="entry name" value="P-loop containing nucleoside triphosphate hydrolases"/>
    <property type="match status" value="1"/>
</dbReference>
<keyword evidence="13" id="KW-1185">Reference proteome</keyword>
<keyword evidence="5" id="KW-1003">Cell membrane</keyword>
<dbReference type="AlphaFoldDB" id="A0A5J6MZY6"/>
<keyword evidence="6" id="KW-0547">Nucleotide-binding</keyword>
<dbReference type="InterPro" id="IPR003439">
    <property type="entry name" value="ABC_transporter-like_ATP-bd"/>
</dbReference>
<evidence type="ECO:0000256" key="5">
    <source>
        <dbReference type="ARBA" id="ARBA00022475"/>
    </source>
</evidence>
<keyword evidence="9" id="KW-0029">Amino-acid transport</keyword>
<dbReference type="InterPro" id="IPR027417">
    <property type="entry name" value="P-loop_NTPase"/>
</dbReference>
<keyword evidence="10" id="KW-0472">Membrane</keyword>
<dbReference type="InterPro" id="IPR050086">
    <property type="entry name" value="MetN_ABC_transporter-like"/>
</dbReference>
<dbReference type="InterPro" id="IPR018449">
    <property type="entry name" value="NIL_domain"/>
</dbReference>
<dbReference type="GO" id="GO:0005886">
    <property type="term" value="C:plasma membrane"/>
    <property type="evidence" value="ECO:0007669"/>
    <property type="project" value="UniProtKB-ARBA"/>
</dbReference>
<feature type="domain" description="ABC transporter" evidence="11">
    <location>
        <begin position="44"/>
        <end position="283"/>
    </location>
</feature>